<evidence type="ECO:0000256" key="1">
    <source>
        <dbReference type="ARBA" id="ARBA00004474"/>
    </source>
</evidence>
<evidence type="ECO:0000313" key="4">
    <source>
        <dbReference type="EMBL" id="KAI5063031.1"/>
    </source>
</evidence>
<dbReference type="OrthoDB" id="201321at2759"/>
<reference evidence="4" key="1">
    <citation type="submission" date="2021-01" db="EMBL/GenBank/DDBJ databases">
        <title>Adiantum capillus-veneris genome.</title>
        <authorList>
            <person name="Fang Y."/>
            <person name="Liao Q."/>
        </authorList>
    </citation>
    <scope>NUCLEOTIDE SEQUENCE</scope>
    <source>
        <strain evidence="4">H3</strain>
        <tissue evidence="4">Leaf</tissue>
    </source>
</reference>
<comment type="caution">
    <text evidence="4">The sequence shown here is derived from an EMBL/GenBank/DDBJ whole genome shotgun (WGS) entry which is preliminary data.</text>
</comment>
<dbReference type="PANTHER" id="PTHR31906">
    <property type="entry name" value="PLASTID-LIPID-ASSOCIATED PROTEIN 4, CHLOROPLASTIC-RELATED"/>
    <property type="match status" value="1"/>
</dbReference>
<comment type="subcellular location">
    <subcellularLocation>
        <location evidence="1">Plastid</location>
    </subcellularLocation>
</comment>
<feature type="domain" description="Plastid lipid-associated protein/fibrillin conserved" evidence="3">
    <location>
        <begin position="53"/>
        <end position="233"/>
    </location>
</feature>
<dbReference type="EMBL" id="JABFUD020000021">
    <property type="protein sequence ID" value="KAI5063031.1"/>
    <property type="molecule type" value="Genomic_DNA"/>
</dbReference>
<gene>
    <name evidence="4" type="ORF">GOP47_0021578</name>
</gene>
<name>A0A9D4U9W4_ADICA</name>
<keyword evidence="2" id="KW-0934">Plastid</keyword>
<dbReference type="Pfam" id="PF04755">
    <property type="entry name" value="PAP_fibrillin"/>
    <property type="match status" value="1"/>
</dbReference>
<evidence type="ECO:0000256" key="2">
    <source>
        <dbReference type="ARBA" id="ARBA00022640"/>
    </source>
</evidence>
<evidence type="ECO:0000259" key="3">
    <source>
        <dbReference type="Pfam" id="PF04755"/>
    </source>
</evidence>
<dbReference type="Proteomes" id="UP000886520">
    <property type="component" value="Chromosome 21"/>
</dbReference>
<dbReference type="AlphaFoldDB" id="A0A9D4U9W4"/>
<organism evidence="4 5">
    <name type="scientific">Adiantum capillus-veneris</name>
    <name type="common">Maidenhair fern</name>
    <dbReference type="NCBI Taxonomy" id="13818"/>
    <lineage>
        <taxon>Eukaryota</taxon>
        <taxon>Viridiplantae</taxon>
        <taxon>Streptophyta</taxon>
        <taxon>Embryophyta</taxon>
        <taxon>Tracheophyta</taxon>
        <taxon>Polypodiopsida</taxon>
        <taxon>Polypodiidae</taxon>
        <taxon>Polypodiales</taxon>
        <taxon>Pteridineae</taxon>
        <taxon>Pteridaceae</taxon>
        <taxon>Vittarioideae</taxon>
        <taxon>Adiantum</taxon>
    </lineage>
</organism>
<evidence type="ECO:0000313" key="5">
    <source>
        <dbReference type="Proteomes" id="UP000886520"/>
    </source>
</evidence>
<dbReference type="GO" id="GO:0009536">
    <property type="term" value="C:plastid"/>
    <property type="evidence" value="ECO:0007669"/>
    <property type="project" value="UniProtKB-SubCell"/>
</dbReference>
<sequence length="279" mass="31290">MSILTSRSFVLQPHRLRRHHASLSVQTSLRLQCRAALNDSVADEPTSLLRPDQLKSSLREALEDVNRGIFGVPVAQKAAIEGWISLLEDHNPISNPTEHLQMVEGEWRLLYSTISILGLKRTKLGLRDFITLGDFLQTLDVKKNRAANTIMFSVAGLGMLSGALTIEASYVVSSATRVDIKFQSSTIVPTQLLKLFQKNYDMLLSIFNPEGWLEITYVDDEMRVGRDDKGNIFLGRLEVNGCGVWDYQAVQPVPIFRCLKLSEVRSIVPKAHLVFITLV</sequence>
<proteinExistence type="predicted"/>
<dbReference type="InterPro" id="IPR006843">
    <property type="entry name" value="PAP/fibrillin_dom"/>
</dbReference>
<accession>A0A9D4U9W4</accession>
<keyword evidence="5" id="KW-1185">Reference proteome</keyword>
<dbReference type="InterPro" id="IPR039633">
    <property type="entry name" value="PAP"/>
</dbReference>
<protein>
    <recommendedName>
        <fullName evidence="3">Plastid lipid-associated protein/fibrillin conserved domain-containing protein</fullName>
    </recommendedName>
</protein>